<dbReference type="RefSeq" id="WP_206535818.1">
    <property type="nucleotide sequence ID" value="NZ_CP049255.1"/>
</dbReference>
<evidence type="ECO:0000259" key="1">
    <source>
        <dbReference type="Pfam" id="PF17775"/>
    </source>
</evidence>
<dbReference type="AlphaFoldDB" id="A0A7W4V4Y7"/>
<gene>
    <name evidence="2" type="ORF">FHX49_002385</name>
</gene>
<dbReference type="Gene3D" id="3.10.450.50">
    <property type="match status" value="1"/>
</dbReference>
<dbReference type="InterPro" id="IPR032710">
    <property type="entry name" value="NTF2-like_dom_sf"/>
</dbReference>
<name>A0A7W4V4Y7_9MICO</name>
<reference evidence="2 3" key="1">
    <citation type="submission" date="2020-08" db="EMBL/GenBank/DDBJ databases">
        <title>Sequencing the genomes of 1000 actinobacteria strains.</title>
        <authorList>
            <person name="Klenk H.-P."/>
        </authorList>
    </citation>
    <scope>NUCLEOTIDE SEQUENCE [LARGE SCALE GENOMIC DNA]</scope>
    <source>
        <strain evidence="2 3">DSM 27099</strain>
    </source>
</reference>
<sequence>MKDADLCACGSQLAFAECCGPVIGGSAAPTAEALMRSRYTAFALGNRRHLMESWHPGTRPADLDFDDRTVWTGLDISCVEAGKPGDRRGFVTFRAHWRDAKGRGTLSERSRFVWQSERWWYLDGDATHSAE</sequence>
<dbReference type="EMBL" id="JACHWQ010000008">
    <property type="protein sequence ID" value="MBB2976799.1"/>
    <property type="molecule type" value="Genomic_DNA"/>
</dbReference>
<evidence type="ECO:0000313" key="3">
    <source>
        <dbReference type="Proteomes" id="UP000529310"/>
    </source>
</evidence>
<feature type="domain" description="YchJ-like middle NTF2-like" evidence="1">
    <location>
        <begin position="30"/>
        <end position="124"/>
    </location>
</feature>
<dbReference type="SUPFAM" id="SSF54427">
    <property type="entry name" value="NTF2-like"/>
    <property type="match status" value="1"/>
</dbReference>
<proteinExistence type="predicted"/>
<protein>
    <submittedName>
        <fullName evidence="2">SEC-C motif-containing protein</fullName>
    </submittedName>
</protein>
<dbReference type="Pfam" id="PF17775">
    <property type="entry name" value="YchJ_M-like"/>
    <property type="match status" value="1"/>
</dbReference>
<dbReference type="Pfam" id="PF02810">
    <property type="entry name" value="SEC-C"/>
    <property type="match status" value="1"/>
</dbReference>
<organism evidence="2 3">
    <name type="scientific">Microbacterium endophyticum</name>
    <dbReference type="NCBI Taxonomy" id="1526412"/>
    <lineage>
        <taxon>Bacteria</taxon>
        <taxon>Bacillati</taxon>
        <taxon>Actinomycetota</taxon>
        <taxon>Actinomycetes</taxon>
        <taxon>Micrococcales</taxon>
        <taxon>Microbacteriaceae</taxon>
        <taxon>Microbacterium</taxon>
    </lineage>
</organism>
<dbReference type="Proteomes" id="UP000529310">
    <property type="component" value="Unassembled WGS sequence"/>
</dbReference>
<evidence type="ECO:0000313" key="2">
    <source>
        <dbReference type="EMBL" id="MBB2976799.1"/>
    </source>
</evidence>
<dbReference type="InterPro" id="IPR004027">
    <property type="entry name" value="SEC_C_motif"/>
</dbReference>
<accession>A0A7W4V4Y7</accession>
<dbReference type="InterPro" id="IPR048469">
    <property type="entry name" value="YchJ-like_M"/>
</dbReference>
<comment type="caution">
    <text evidence="2">The sequence shown here is derived from an EMBL/GenBank/DDBJ whole genome shotgun (WGS) entry which is preliminary data.</text>
</comment>
<keyword evidence="3" id="KW-1185">Reference proteome</keyword>